<dbReference type="AlphaFoldDB" id="A0A545UHE5"/>
<reference evidence="1 2" key="1">
    <citation type="submission" date="2019-07" db="EMBL/GenBank/DDBJ databases">
        <title>Draft genome for Aliikangiella sp. M105.</title>
        <authorList>
            <person name="Wang G."/>
        </authorList>
    </citation>
    <scope>NUCLEOTIDE SEQUENCE [LARGE SCALE GENOMIC DNA]</scope>
    <source>
        <strain evidence="1 2">M105</strain>
    </source>
</reference>
<dbReference type="EMBL" id="VIKS01000003">
    <property type="protein sequence ID" value="TQV88880.1"/>
    <property type="molecule type" value="Genomic_DNA"/>
</dbReference>
<evidence type="ECO:0000313" key="2">
    <source>
        <dbReference type="Proteomes" id="UP000315439"/>
    </source>
</evidence>
<protein>
    <recommendedName>
        <fullName evidence="3">TIGR03016 family PEP-CTERM system-associated outer membrane protein</fullName>
    </recommendedName>
</protein>
<sequence>MKNNKYLSKIKTVAAFAILGQIYSVHSLEYAVSVSTETEYSDNISQALNSEEGDRLSLELGFTLSTENTKSWDINLSGAYSDENYSVDSLADQTNKEFDARVFYRPPTSNFRLLFLESYTIVPRNRFAVENVDNTRNINVATLRPSYFFNVTSGDKLNIEVSKTDLDNDEIEGAGFTTNGSRQDDEISVSWERVINANTFLSIVRNDVKVDYSASMAEGAVDYDQIDTFISYRRVVGMTQYQLDFGRSELTNQLGQKSEDELITASLGRQINRTHFISFSGRKGFDSLLGTDIATETVDVINPTNEFQSASKVREINFGYAIEDNTDSLSFSLFDRELIGVDSTDEEKRQGLTAQYSVSMSRYFNTPLESNIEIGYSLAKSDFSITGVNTSANSVENLRLRYNHNQTRALSYYAEISRRLSYLQLAGLPEEKRDSSSIVIGVRYNFTPR</sequence>
<keyword evidence="2" id="KW-1185">Reference proteome</keyword>
<dbReference type="Proteomes" id="UP000315439">
    <property type="component" value="Unassembled WGS sequence"/>
</dbReference>
<proteinExistence type="predicted"/>
<accession>A0A545UHE5</accession>
<organism evidence="1 2">
    <name type="scientific">Aliikangiella coralliicola</name>
    <dbReference type="NCBI Taxonomy" id="2592383"/>
    <lineage>
        <taxon>Bacteria</taxon>
        <taxon>Pseudomonadati</taxon>
        <taxon>Pseudomonadota</taxon>
        <taxon>Gammaproteobacteria</taxon>
        <taxon>Oceanospirillales</taxon>
        <taxon>Pleioneaceae</taxon>
        <taxon>Aliikangiella</taxon>
    </lineage>
</organism>
<dbReference type="RefSeq" id="WP_142892365.1">
    <property type="nucleotide sequence ID" value="NZ_ML660161.1"/>
</dbReference>
<name>A0A545UHE5_9GAMM</name>
<evidence type="ECO:0008006" key="3">
    <source>
        <dbReference type="Google" id="ProtNLM"/>
    </source>
</evidence>
<evidence type="ECO:0000313" key="1">
    <source>
        <dbReference type="EMBL" id="TQV88880.1"/>
    </source>
</evidence>
<gene>
    <name evidence="1" type="ORF">FLL46_04925</name>
</gene>
<comment type="caution">
    <text evidence="1">The sequence shown here is derived from an EMBL/GenBank/DDBJ whole genome shotgun (WGS) entry which is preliminary data.</text>
</comment>